<dbReference type="Proteomes" id="UP001519654">
    <property type="component" value="Unassembled WGS sequence"/>
</dbReference>
<dbReference type="EMBL" id="JAHKKG010000008">
    <property type="protein sequence ID" value="MBU2667032.1"/>
    <property type="molecule type" value="Genomic_DNA"/>
</dbReference>
<protein>
    <recommendedName>
        <fullName evidence="3">ATP-binding protein</fullName>
    </recommendedName>
</protein>
<proteinExistence type="predicted"/>
<evidence type="ECO:0008006" key="3">
    <source>
        <dbReference type="Google" id="ProtNLM"/>
    </source>
</evidence>
<gene>
    <name evidence="1" type="ORF">KOI35_26315</name>
</gene>
<dbReference type="RefSeq" id="WP_215791261.1">
    <property type="nucleotide sequence ID" value="NZ_JAHKKG010000008.1"/>
</dbReference>
<accession>A0ABS5YUA4</accession>
<organism evidence="1 2">
    <name type="scientific">Paractinoplanes bogorensis</name>
    <dbReference type="NCBI Taxonomy" id="1610840"/>
    <lineage>
        <taxon>Bacteria</taxon>
        <taxon>Bacillati</taxon>
        <taxon>Actinomycetota</taxon>
        <taxon>Actinomycetes</taxon>
        <taxon>Micromonosporales</taxon>
        <taxon>Micromonosporaceae</taxon>
        <taxon>Paractinoplanes</taxon>
    </lineage>
</organism>
<comment type="caution">
    <text evidence="1">The sequence shown here is derived from an EMBL/GenBank/DDBJ whole genome shotgun (WGS) entry which is preliminary data.</text>
</comment>
<keyword evidence="2" id="KW-1185">Reference proteome</keyword>
<name>A0ABS5YUA4_9ACTN</name>
<dbReference type="Gene3D" id="3.40.50.300">
    <property type="entry name" value="P-loop containing nucleotide triphosphate hydrolases"/>
    <property type="match status" value="1"/>
</dbReference>
<dbReference type="SUPFAM" id="SSF52540">
    <property type="entry name" value="P-loop containing nucleoside triphosphate hydrolases"/>
    <property type="match status" value="1"/>
</dbReference>
<evidence type="ECO:0000313" key="2">
    <source>
        <dbReference type="Proteomes" id="UP001519654"/>
    </source>
</evidence>
<dbReference type="InterPro" id="IPR027417">
    <property type="entry name" value="P-loop_NTPase"/>
</dbReference>
<evidence type="ECO:0000313" key="1">
    <source>
        <dbReference type="EMBL" id="MBU2667032.1"/>
    </source>
</evidence>
<sequence>MTRRRSDRPRIVCPRCWDSFVWEYDDSRVWMHPDDGGALTEVDLTDRGAAKRADYLRRGYRPCPNPSDDMAAHFIPANYGNAGQALSIGLVGPSESGKSHLLAAMIREALAEGLVPYGLEVARLDLRRHAEFERQQIARLVAGRAIEATSRGVTDYADMLVVRRIRDGVTRTLTFFDVAGEDLRANDHRNQITARFLIGQPALIFVHAAGAGREVQRDNNETALALGRLEAVPTCRRLPATIALTMADRLRFTSPVDRWIARPSDRVDAAERRAESRDLYAYLYAERAEGALAPFTFFDRCTLHAVSATGSDAVVTSSGERAFVHGYRPMRVLEPLVSLLCMAGVIEGREASKVGR</sequence>
<reference evidence="1 2" key="1">
    <citation type="submission" date="2021-06" db="EMBL/GenBank/DDBJ databases">
        <title>Actinoplanes lichenicola sp. nov., and Actinoplanes ovalisporus sp. nov., isolated from lichen in Thailand.</title>
        <authorList>
            <person name="Saeng-In P."/>
            <person name="Kanchanasin P."/>
            <person name="Yuki M."/>
            <person name="Kudo T."/>
            <person name="Ohkuma M."/>
            <person name="Phongsopitanun W."/>
            <person name="Tanasupawat S."/>
        </authorList>
    </citation>
    <scope>NUCLEOTIDE SEQUENCE [LARGE SCALE GENOMIC DNA]</scope>
    <source>
        <strain evidence="1 2">NBRC 110975</strain>
    </source>
</reference>